<dbReference type="GeneID" id="6189162"/>
<dbReference type="InterPro" id="IPR025239">
    <property type="entry name" value="DUF4187"/>
</dbReference>
<dbReference type="SMART" id="SM00443">
    <property type="entry name" value="G_patch"/>
    <property type="match status" value="1"/>
</dbReference>
<proteinExistence type="predicted"/>
<dbReference type="GO" id="GO:0000776">
    <property type="term" value="C:kinetochore"/>
    <property type="evidence" value="ECO:0007669"/>
    <property type="project" value="TreeGrafter"/>
</dbReference>
<keyword evidence="7" id="KW-1185">Reference proteome</keyword>
<evidence type="ECO:0000313" key="7">
    <source>
        <dbReference type="Proteomes" id="UP000001197"/>
    </source>
</evidence>
<feature type="compositionally biased region" description="Polar residues" evidence="2">
    <location>
        <begin position="86"/>
        <end position="99"/>
    </location>
</feature>
<keyword evidence="3" id="KW-1133">Transmembrane helix</keyword>
<dbReference type="PANTHER" id="PTHR21032:SF0">
    <property type="entry name" value="G PATCH DOMAIN-CONTAINING PROTEIN 11"/>
    <property type="match status" value="1"/>
</dbReference>
<evidence type="ECO:0000313" key="6">
    <source>
        <dbReference type="EMBL" id="CDP23767.1"/>
    </source>
</evidence>
<feature type="domain" description="G-patch" evidence="4">
    <location>
        <begin position="175"/>
        <end position="221"/>
    </location>
</feature>
<feature type="coiled-coil region" evidence="1">
    <location>
        <begin position="219"/>
        <end position="246"/>
    </location>
</feature>
<dbReference type="Pfam" id="PF13821">
    <property type="entry name" value="DUF4187"/>
    <property type="match status" value="1"/>
</dbReference>
<dbReference type="GO" id="GO:0003676">
    <property type="term" value="F:nucleic acid binding"/>
    <property type="evidence" value="ECO:0007669"/>
    <property type="project" value="InterPro"/>
</dbReference>
<evidence type="ECO:0000259" key="4">
    <source>
        <dbReference type="PROSITE" id="PS50174"/>
    </source>
</evidence>
<reference evidence="6" key="4">
    <citation type="submission" date="2015-04" db="EMBL/GenBank/DDBJ databases">
        <title>Maintaining two mating types: Structure of the mating type locus and its role in heterokaryosis in Podospora anserina.</title>
        <authorList>
            <person name="Grognet P."/>
            <person name="Bidard F."/>
            <person name="Kuchly C."/>
            <person name="Chan Ho Tong L."/>
            <person name="Coppin E."/>
            <person name="Ait Benkhali J."/>
            <person name="Couloux A."/>
            <person name="Wincker P."/>
            <person name="Debuchy R."/>
            <person name="Silar P."/>
        </authorList>
    </citation>
    <scope>NUCLEOTIDE SEQUENCE</scope>
</reference>
<feature type="compositionally biased region" description="Basic and acidic residues" evidence="2">
    <location>
        <begin position="275"/>
        <end position="286"/>
    </location>
</feature>
<evidence type="ECO:0000256" key="2">
    <source>
        <dbReference type="SAM" id="MobiDB-lite"/>
    </source>
</evidence>
<reference evidence="7" key="3">
    <citation type="journal article" date="2014" name="Genetics">
        <title>Maintaining two mating types: Structure of the mating type locus and its role in heterokaryosis in Podospora anserina.</title>
        <authorList>
            <person name="Grognet P."/>
            <person name="Bidard F."/>
            <person name="Kuchly C."/>
            <person name="Tong L.C.H."/>
            <person name="Coppin E."/>
            <person name="Benkhali J.A."/>
            <person name="Couloux A."/>
            <person name="Wincker P."/>
            <person name="Debuchy R."/>
            <person name="Silar P."/>
        </authorList>
    </citation>
    <scope>GENOME REANNOTATION</scope>
    <source>
        <strain evidence="7">S / ATCC MYA-4624 / DSM 980 / FGSC 10383</strain>
    </source>
</reference>
<dbReference type="eggNOG" id="KOG1994">
    <property type="taxonomic scope" value="Eukaryota"/>
</dbReference>
<dbReference type="KEGG" id="pan:PODANSg2037"/>
<protein>
    <submittedName>
        <fullName evidence="5">Podospora anserina S mat+ genomic DNA chromosome 1, supercontig 3</fullName>
    </submittedName>
</protein>
<dbReference type="STRING" id="515849.B2ALX4"/>
<dbReference type="InterPro" id="IPR039249">
    <property type="entry name" value="GPATCH11"/>
</dbReference>
<keyword evidence="3" id="KW-0472">Membrane</keyword>
<dbReference type="PROSITE" id="PS50174">
    <property type="entry name" value="G_PATCH"/>
    <property type="match status" value="1"/>
</dbReference>
<evidence type="ECO:0000256" key="3">
    <source>
        <dbReference type="SAM" id="Phobius"/>
    </source>
</evidence>
<dbReference type="FunCoup" id="B2ALX4">
    <property type="interactions" value="225"/>
</dbReference>
<dbReference type="SMART" id="SM01173">
    <property type="entry name" value="DUF4187"/>
    <property type="match status" value="1"/>
</dbReference>
<dbReference type="EMBL" id="FO904936">
    <property type="protein sequence ID" value="CDP23767.1"/>
    <property type="molecule type" value="Genomic_DNA"/>
</dbReference>
<feature type="compositionally biased region" description="Basic and acidic residues" evidence="2">
    <location>
        <begin position="139"/>
        <end position="166"/>
    </location>
</feature>
<sequence length="412" mass="47351">MFMGGFAFKSDMPLLFRVRVFLAPATLYLAHGLISFIALTLIPRFIKNSPSTSNNEHWPRLKTLATSALSNNLTYYPSAVYPPYQPQTLKMSTTNNNNHPQEEEEEDDYMSPLFLAPPTTTSSALPIKESSLQRRARLKREAEARSRPKSKAELAQEAELQREKAHSTSLLASKPQSKGLAMMAKMGFRPGSTLGSSSSGSAEPIRVSIKEGKEGIGLESERKRKLKELVENMEKTEKKIKVGEVDYRERMRQEREEQRLEGQVRGAQKVAEGLDSERAKERGEEMGKRRLKGIPVVWRGLVKVREESERDRRMRRDLEEHAMSRLPTYDDGDEDADDRKALGKKKVVYEVAEDLDEEDEELDEFNGLTGEEKLRRLVEYLRKEHHYCFWCKFKYEDERMEGCPGLTEEEHD</sequence>
<organism evidence="5">
    <name type="scientific">Podospora anserina (strain S / ATCC MYA-4624 / DSM 980 / FGSC 10383)</name>
    <name type="common">Pleurage anserina</name>
    <dbReference type="NCBI Taxonomy" id="515849"/>
    <lineage>
        <taxon>Eukaryota</taxon>
        <taxon>Fungi</taxon>
        <taxon>Dikarya</taxon>
        <taxon>Ascomycota</taxon>
        <taxon>Pezizomycotina</taxon>
        <taxon>Sordariomycetes</taxon>
        <taxon>Sordariomycetidae</taxon>
        <taxon>Sordariales</taxon>
        <taxon>Podosporaceae</taxon>
        <taxon>Podospora</taxon>
        <taxon>Podospora anserina</taxon>
    </lineage>
</organism>
<feature type="transmembrane region" description="Helical" evidence="3">
    <location>
        <begin position="20"/>
        <end position="42"/>
    </location>
</feature>
<dbReference type="HOGENOM" id="CLU_046724_2_0_1"/>
<dbReference type="Pfam" id="PF01585">
    <property type="entry name" value="G-patch"/>
    <property type="match status" value="1"/>
</dbReference>
<keyword evidence="1" id="KW-0175">Coiled coil</keyword>
<reference evidence="5 7" key="1">
    <citation type="journal article" date="2008" name="Genome Biol.">
        <title>The genome sequence of the model ascomycete fungus Podospora anserina.</title>
        <authorList>
            <person name="Espagne E."/>
            <person name="Lespinet O."/>
            <person name="Malagnac F."/>
            <person name="Da Silva C."/>
            <person name="Jaillon O."/>
            <person name="Porcel B.M."/>
            <person name="Couloux A."/>
            <person name="Aury J.-M."/>
            <person name="Segurens B."/>
            <person name="Poulain J."/>
            <person name="Anthouard V."/>
            <person name="Grossetete S."/>
            <person name="Khalili H."/>
            <person name="Coppin E."/>
            <person name="Dequard-Chablat M."/>
            <person name="Picard M."/>
            <person name="Contamine V."/>
            <person name="Arnaise S."/>
            <person name="Bourdais A."/>
            <person name="Berteaux-Lecellier V."/>
            <person name="Gautheret D."/>
            <person name="de Vries R.P."/>
            <person name="Battaglia E."/>
            <person name="Coutinho P.M."/>
            <person name="Danchin E.G.J."/>
            <person name="Henrissat B."/>
            <person name="El Khoury R."/>
            <person name="Sainsard-Chanet A."/>
            <person name="Boivin A."/>
            <person name="Pinan-Lucarre B."/>
            <person name="Sellem C.H."/>
            <person name="Debuchy R."/>
            <person name="Wincker P."/>
            <person name="Weissenbach J."/>
            <person name="Silar P."/>
        </authorList>
    </citation>
    <scope>NUCLEOTIDE SEQUENCE [LARGE SCALE GENOMIC DNA]</scope>
    <source>
        <strain evidence="7">S / ATCC MYA-4624 / DSM 980 / FGSC 10383</strain>
        <strain evidence="5">S mat+</strain>
    </source>
</reference>
<dbReference type="InterPro" id="IPR000467">
    <property type="entry name" value="G_patch_dom"/>
</dbReference>
<dbReference type="Proteomes" id="UP000001197">
    <property type="component" value="Chromosome 1"/>
</dbReference>
<gene>
    <name evidence="5" type="ORF">PODANS_1_13130</name>
</gene>
<dbReference type="PANTHER" id="PTHR21032">
    <property type="entry name" value="G PATCH DOMAIN-CONTAINING PROTEIN 11"/>
    <property type="match status" value="1"/>
</dbReference>
<feature type="region of interest" description="Disordered" evidence="2">
    <location>
        <begin position="86"/>
        <end position="178"/>
    </location>
</feature>
<evidence type="ECO:0000313" key="5">
    <source>
        <dbReference type="EMBL" id="CAP64922.1"/>
    </source>
</evidence>
<keyword evidence="3" id="KW-0812">Transmembrane</keyword>
<dbReference type="VEuPathDB" id="FungiDB:PODANS_1_13130"/>
<dbReference type="AlphaFoldDB" id="B2ALX4"/>
<feature type="region of interest" description="Disordered" evidence="2">
    <location>
        <begin position="257"/>
        <end position="286"/>
    </location>
</feature>
<dbReference type="OrthoDB" id="786951at2759"/>
<feature type="compositionally biased region" description="Polar residues" evidence="2">
    <location>
        <begin position="167"/>
        <end position="176"/>
    </location>
</feature>
<name>B2ALX4_PODAN</name>
<dbReference type="RefSeq" id="XP_001905015.1">
    <property type="nucleotide sequence ID" value="XM_001904980.1"/>
</dbReference>
<dbReference type="EMBL" id="CU633867">
    <property type="protein sequence ID" value="CAP64922.1"/>
    <property type="molecule type" value="Genomic_DNA"/>
</dbReference>
<reference evidence="5" key="2">
    <citation type="submission" date="2008-07" db="EMBL/GenBank/DDBJ databases">
        <authorList>
            <person name="Genoscope - CEA"/>
        </authorList>
    </citation>
    <scope>NUCLEOTIDE SEQUENCE</scope>
    <source>
        <strain evidence="5">S mat+</strain>
    </source>
</reference>
<accession>B2ALX4</accession>
<evidence type="ECO:0000256" key="1">
    <source>
        <dbReference type="SAM" id="Coils"/>
    </source>
</evidence>